<organism evidence="4">
    <name type="scientific">marine sediment metagenome</name>
    <dbReference type="NCBI Taxonomy" id="412755"/>
    <lineage>
        <taxon>unclassified sequences</taxon>
        <taxon>metagenomes</taxon>
        <taxon>ecological metagenomes</taxon>
    </lineage>
</organism>
<comment type="caution">
    <text evidence="4">The sequence shown here is derived from an EMBL/GenBank/DDBJ whole genome shotgun (WGS) entry which is preliminary data.</text>
</comment>
<dbReference type="PRINTS" id="PR00686">
    <property type="entry name" value="TIFACTORIID"/>
</dbReference>
<dbReference type="FunFam" id="3.30.310.10:FF:000007">
    <property type="entry name" value="TATA-box-binding protein"/>
    <property type="match status" value="1"/>
</dbReference>
<keyword evidence="3" id="KW-0804">Transcription</keyword>
<evidence type="ECO:0000256" key="2">
    <source>
        <dbReference type="ARBA" id="ARBA00023125"/>
    </source>
</evidence>
<dbReference type="PANTHER" id="PTHR10126">
    <property type="entry name" value="TATA-BOX BINDING PROTEIN"/>
    <property type="match status" value="1"/>
</dbReference>
<dbReference type="Gene3D" id="3.30.310.10">
    <property type="entry name" value="TATA-Binding Protein"/>
    <property type="match status" value="2"/>
</dbReference>
<dbReference type="GO" id="GO:0006352">
    <property type="term" value="P:DNA-templated transcription initiation"/>
    <property type="evidence" value="ECO:0007669"/>
    <property type="project" value="InterPro"/>
</dbReference>
<name>X1KRX3_9ZZZZ</name>
<evidence type="ECO:0000256" key="3">
    <source>
        <dbReference type="ARBA" id="ARBA00023163"/>
    </source>
</evidence>
<proteinExistence type="inferred from homology"/>
<dbReference type="InterPro" id="IPR000814">
    <property type="entry name" value="TBP"/>
</dbReference>
<sequence length="183" mass="20524">MVNMPGVKTRIQNIVVSVTYEGVEFNLEKLARCLDNTRYDPKIFPGIAYRSEVPRASFLIFSSGKMNCVGAKSMNDARLAIKNLTKKLRRSGVKIKSEPQIKIQNIVASLDFGRGFDLEEIARKFETTEYEPEVFPGLVFRLDDPKVVVLLFVSGKGVCAGARSKKDVERAAKRITKLRLPRG</sequence>
<evidence type="ECO:0008006" key="5">
    <source>
        <dbReference type="Google" id="ProtNLM"/>
    </source>
</evidence>
<dbReference type="GO" id="GO:0003677">
    <property type="term" value="F:DNA binding"/>
    <property type="evidence" value="ECO:0007669"/>
    <property type="project" value="UniProtKB-KW"/>
</dbReference>
<keyword evidence="2" id="KW-0238">DNA-binding</keyword>
<comment type="similarity">
    <text evidence="1">Belongs to the TBP family.</text>
</comment>
<accession>X1KRX3</accession>
<dbReference type="SUPFAM" id="SSF55945">
    <property type="entry name" value="TATA-box binding protein-like"/>
    <property type="match status" value="2"/>
</dbReference>
<dbReference type="InterPro" id="IPR012295">
    <property type="entry name" value="TBP_dom_sf"/>
</dbReference>
<protein>
    <recommendedName>
        <fullName evidence="5">TATA-box-binding protein</fullName>
    </recommendedName>
</protein>
<gene>
    <name evidence="4" type="ORF">S06H3_10669</name>
</gene>
<evidence type="ECO:0000256" key="1">
    <source>
        <dbReference type="ARBA" id="ARBA00005560"/>
    </source>
</evidence>
<dbReference type="Pfam" id="PF00352">
    <property type="entry name" value="TBP"/>
    <property type="match status" value="2"/>
</dbReference>
<reference evidence="4" key="1">
    <citation type="journal article" date="2014" name="Front. Microbiol.">
        <title>High frequency of phylogenetically diverse reductive dehalogenase-homologous genes in deep subseafloor sedimentary metagenomes.</title>
        <authorList>
            <person name="Kawai M."/>
            <person name="Futagami T."/>
            <person name="Toyoda A."/>
            <person name="Takaki Y."/>
            <person name="Nishi S."/>
            <person name="Hori S."/>
            <person name="Arai W."/>
            <person name="Tsubouchi T."/>
            <person name="Morono Y."/>
            <person name="Uchiyama I."/>
            <person name="Ito T."/>
            <person name="Fujiyama A."/>
            <person name="Inagaki F."/>
            <person name="Takami H."/>
        </authorList>
    </citation>
    <scope>NUCLEOTIDE SEQUENCE</scope>
    <source>
        <strain evidence="4">Expedition CK06-06</strain>
    </source>
</reference>
<dbReference type="AlphaFoldDB" id="X1KRX3"/>
<evidence type="ECO:0000313" key="4">
    <source>
        <dbReference type="EMBL" id="GAI09832.1"/>
    </source>
</evidence>
<dbReference type="EMBL" id="BARV01004996">
    <property type="protein sequence ID" value="GAI09832.1"/>
    <property type="molecule type" value="Genomic_DNA"/>
</dbReference>
<dbReference type="HAMAP" id="MF_00408">
    <property type="entry name" value="TATA_bind_prot_arch"/>
    <property type="match status" value="1"/>
</dbReference>